<feature type="compositionally biased region" description="Basic and acidic residues" evidence="10">
    <location>
        <begin position="123"/>
        <end position="149"/>
    </location>
</feature>
<organism evidence="11">
    <name type="scientific">Cytorhabdovirus sp</name>
    <dbReference type="NCBI Taxonomy" id="2714181"/>
    <lineage>
        <taxon>Viruses</taxon>
        <taxon>Riboviria</taxon>
        <taxon>Orthornavirae</taxon>
        <taxon>Negarnaviricota</taxon>
        <taxon>Haploviricotina</taxon>
        <taxon>Monjiviricetes</taxon>
        <taxon>Mononegavirales</taxon>
        <taxon>Rhabdoviridae</taxon>
        <taxon>Betarhabdovirinae</taxon>
    </lineage>
</organism>
<keyword evidence="7 9" id="KW-0687">Ribonucleoprotein</keyword>
<proteinExistence type="inferred from homology"/>
<feature type="region of interest" description="Disordered" evidence="10">
    <location>
        <begin position="94"/>
        <end position="156"/>
    </location>
</feature>
<dbReference type="EMBL" id="MK398679">
    <property type="protein sequence ID" value="QIK03946.1"/>
    <property type="molecule type" value="Viral_cRNA"/>
</dbReference>
<dbReference type="GO" id="GO:0019013">
    <property type="term" value="C:viral nucleocapsid"/>
    <property type="evidence" value="ECO:0007669"/>
    <property type="project" value="UniProtKB-UniRule"/>
</dbReference>
<keyword evidence="4 9" id="KW-0946">Virion</keyword>
<evidence type="ECO:0000256" key="2">
    <source>
        <dbReference type="ARBA" id="ARBA00022497"/>
    </source>
</evidence>
<dbReference type="InterPro" id="IPR004902">
    <property type="entry name" value="Rhabdo_ncap_2"/>
</dbReference>
<name>A0A6M3GZT3_9RHAB</name>
<evidence type="ECO:0000256" key="4">
    <source>
        <dbReference type="ARBA" id="ARBA00022844"/>
    </source>
</evidence>
<keyword evidence="2 9" id="KW-1139">Helical capsid protein</keyword>
<comment type="similarity">
    <text evidence="9">Belongs to the cytorhabdovirus nucleocapsid protein family.</text>
</comment>
<keyword evidence="5 9" id="KW-0694">RNA-binding</keyword>
<keyword evidence="9" id="KW-1035">Host cytoplasm</keyword>
<dbReference type="GO" id="GO:0019029">
    <property type="term" value="C:helical viral capsid"/>
    <property type="evidence" value="ECO:0007669"/>
    <property type="project" value="UniProtKB-UniRule"/>
</dbReference>
<sequence>MANGQKFSNIPEDTVTSLTTADKWKDDAFNNMVSYNVTKQSSSDLLRTFNSLIKDMKEKEAKRTSHLKAMVLATHLGKPSSKAWTMMKELESMTGGEEPDLEIPPVPTATEPQYEDETVGADDAEKAAKKKRNDDKRAAYRRTIRDPFKPDSGSDNTEKLMTYSEANIKYATFIGSLLMKMISKDASNVAQSWNTAKARFKGFYLEEIGYEFSAPSLEWLNSMKVFLNHDKRAVKTILKFTVACETTYTDPDSNEAGITRYLFSLPFSYTGMHAYKLFLAVKTASGKKNEYLMNALVHPKTYAALKDIETILRDFESRVGKVKSPRFRYARIVGPQFFMGLQTKNCPALVYCLVKILNEYSGGTEESQFRPDNIVGIQNLSQSVKTEMSMAAKLIAGTVTEEEANDYSAVMLKARADVAAEKNKKKTVPTTRKDPFASS</sequence>
<comment type="subunit">
    <text evidence="9">Homomultimerizes to form the nucleocapsid. Binds to viral genomic RNA.</text>
</comment>
<feature type="compositionally biased region" description="Acidic residues" evidence="10">
    <location>
        <begin position="113"/>
        <end position="122"/>
    </location>
</feature>
<evidence type="ECO:0000256" key="7">
    <source>
        <dbReference type="ARBA" id="ARBA00023274"/>
    </source>
</evidence>
<dbReference type="GO" id="GO:0003723">
    <property type="term" value="F:RNA binding"/>
    <property type="evidence" value="ECO:0007669"/>
    <property type="project" value="UniProtKB-UniRule"/>
</dbReference>
<dbReference type="Pfam" id="PF03216">
    <property type="entry name" value="Rhabdo_ncap_2"/>
    <property type="match status" value="1"/>
</dbReference>
<evidence type="ECO:0000256" key="10">
    <source>
        <dbReference type="SAM" id="MobiDB-lite"/>
    </source>
</evidence>
<feature type="region of interest" description="Disordered" evidence="10">
    <location>
        <begin position="418"/>
        <end position="439"/>
    </location>
</feature>
<evidence type="ECO:0000256" key="5">
    <source>
        <dbReference type="ARBA" id="ARBA00022884"/>
    </source>
</evidence>
<evidence type="ECO:0000256" key="9">
    <source>
        <dbReference type="RuleBase" id="RU369108"/>
    </source>
</evidence>
<evidence type="ECO:0000256" key="3">
    <source>
        <dbReference type="ARBA" id="ARBA00022561"/>
    </source>
</evidence>
<dbReference type="GO" id="GO:0030430">
    <property type="term" value="C:host cell cytoplasm"/>
    <property type="evidence" value="ECO:0007669"/>
    <property type="project" value="UniProtKB-SubCell"/>
</dbReference>
<keyword evidence="6 9" id="KW-0543">Viral nucleoprotein</keyword>
<evidence type="ECO:0000313" key="11">
    <source>
        <dbReference type="EMBL" id="QIK03946.1"/>
    </source>
</evidence>
<accession>A0A6M3GZT3</accession>
<reference evidence="11" key="1">
    <citation type="submission" date="2019-01" db="EMBL/GenBank/DDBJ databases">
        <title>Discovery of Multiple New Viruses in Bioenergy Switchgrass.</title>
        <authorList>
            <person name="Agindotan B.O."/>
        </authorList>
    </citation>
    <scope>NUCLEOTIDE SEQUENCE</scope>
    <source>
        <strain evidence="11">SoyFace-2</strain>
    </source>
</reference>
<evidence type="ECO:0000256" key="8">
    <source>
        <dbReference type="ARBA" id="ARBA00033344"/>
    </source>
</evidence>
<protein>
    <recommendedName>
        <fullName evidence="1 9">Nucleoprotein</fullName>
        <shortName evidence="9">NP</shortName>
        <shortName evidence="9">Protein N</shortName>
    </recommendedName>
    <alternativeName>
        <fullName evidence="8 9">Nucleocapsid protein</fullName>
    </alternativeName>
</protein>
<evidence type="ECO:0000256" key="6">
    <source>
        <dbReference type="ARBA" id="ARBA00023086"/>
    </source>
</evidence>
<keyword evidence="3 9" id="KW-0167">Capsid protein</keyword>
<dbReference type="GO" id="GO:1990904">
    <property type="term" value="C:ribonucleoprotein complex"/>
    <property type="evidence" value="ECO:0007669"/>
    <property type="project" value="UniProtKB-UniRule"/>
</dbReference>
<comment type="function">
    <text evidence="9">Encapsidates the genome, protecting it from nucleases. The encapsidated genomic RNA is termed the nucleocapsid (NC) and serves as template for viral transcription and replication.</text>
</comment>
<comment type="subcellular location">
    <subcellularLocation>
        <location evidence="9">Virion</location>
    </subcellularLocation>
    <subcellularLocation>
        <location evidence="9">Host cytoplasm</location>
    </subcellularLocation>
</comment>
<evidence type="ECO:0000256" key="1">
    <source>
        <dbReference type="ARBA" id="ARBA00014389"/>
    </source>
</evidence>